<gene>
    <name evidence="1" type="ORF">SAMN05421538_10172</name>
</gene>
<dbReference type="AlphaFoldDB" id="A0A1G6SRQ5"/>
<accession>A0A1G6SRQ5</accession>
<proteinExistence type="predicted"/>
<dbReference type="Gene3D" id="1.10.1510.10">
    <property type="entry name" value="Uncharacterised protein YqeY/AIM41 PF09424, N-terminal domain"/>
    <property type="match status" value="1"/>
</dbReference>
<name>A0A1G6SRQ5_9RHOB</name>
<dbReference type="Pfam" id="PF09424">
    <property type="entry name" value="YqeY"/>
    <property type="match status" value="1"/>
</dbReference>
<dbReference type="PANTHER" id="PTHR28055">
    <property type="entry name" value="ALTERED INHERITANCE OF MITOCHONDRIA PROTEIN 41, MITOCHONDRIAL"/>
    <property type="match status" value="1"/>
</dbReference>
<evidence type="ECO:0008006" key="3">
    <source>
        <dbReference type="Google" id="ProtNLM"/>
    </source>
</evidence>
<dbReference type="GO" id="GO:0016884">
    <property type="term" value="F:carbon-nitrogen ligase activity, with glutamine as amido-N-donor"/>
    <property type="evidence" value="ECO:0007669"/>
    <property type="project" value="InterPro"/>
</dbReference>
<dbReference type="InterPro" id="IPR003789">
    <property type="entry name" value="Asn/Gln_tRNA_amidoTrase-B-like"/>
</dbReference>
<dbReference type="InterPro" id="IPR019004">
    <property type="entry name" value="YqeY/Aim41"/>
</dbReference>
<sequence>MDLRSKIQSATKDAMKSRDQLRLSTLRLISAAIKDREIAARTGEGEGAGLSDADLVAILAKMVKQRQESARSYEEGGRLELAEKENAEIAVIQEFLPRRMSDDEARAAIAAVIAELGAGSVRDMGRVMGTLKARYAGQLDFSAAGQMVKEKLL</sequence>
<dbReference type="EMBL" id="FNAH01000001">
    <property type="protein sequence ID" value="SDD19532.1"/>
    <property type="molecule type" value="Genomic_DNA"/>
</dbReference>
<dbReference type="STRING" id="591205.SAMN05421538_10172"/>
<protein>
    <recommendedName>
        <fullName evidence="3">Glutamyl-tRNA amidotransferase</fullName>
    </recommendedName>
</protein>
<dbReference type="SUPFAM" id="SSF89095">
    <property type="entry name" value="GatB/YqeY motif"/>
    <property type="match status" value="1"/>
</dbReference>
<dbReference type="RefSeq" id="WP_090520875.1">
    <property type="nucleotide sequence ID" value="NZ_FNAH01000001.1"/>
</dbReference>
<evidence type="ECO:0000313" key="2">
    <source>
        <dbReference type="Proteomes" id="UP000199344"/>
    </source>
</evidence>
<dbReference type="OrthoDB" id="9788127at2"/>
<dbReference type="Gene3D" id="1.10.10.410">
    <property type="match status" value="1"/>
</dbReference>
<dbReference type="InterPro" id="IPR042184">
    <property type="entry name" value="YqeY/Aim41_N"/>
</dbReference>
<dbReference type="PANTHER" id="PTHR28055:SF1">
    <property type="entry name" value="ALTERED INHERITANCE OF MITOCHONDRIA PROTEIN 41, MITOCHONDRIAL"/>
    <property type="match status" value="1"/>
</dbReference>
<organism evidence="1 2">
    <name type="scientific">Paracoccus isoporae</name>
    <dbReference type="NCBI Taxonomy" id="591205"/>
    <lineage>
        <taxon>Bacteria</taxon>
        <taxon>Pseudomonadati</taxon>
        <taxon>Pseudomonadota</taxon>
        <taxon>Alphaproteobacteria</taxon>
        <taxon>Rhodobacterales</taxon>
        <taxon>Paracoccaceae</taxon>
        <taxon>Paracoccus</taxon>
    </lineage>
</organism>
<dbReference type="Proteomes" id="UP000199344">
    <property type="component" value="Unassembled WGS sequence"/>
</dbReference>
<dbReference type="InterPro" id="IPR023168">
    <property type="entry name" value="GatB_Yqey_C_2"/>
</dbReference>
<evidence type="ECO:0000313" key="1">
    <source>
        <dbReference type="EMBL" id="SDD19532.1"/>
    </source>
</evidence>
<keyword evidence="2" id="KW-1185">Reference proteome</keyword>
<reference evidence="1 2" key="1">
    <citation type="submission" date="2016-10" db="EMBL/GenBank/DDBJ databases">
        <authorList>
            <person name="de Groot N.N."/>
        </authorList>
    </citation>
    <scope>NUCLEOTIDE SEQUENCE [LARGE SCALE GENOMIC DNA]</scope>
    <source>
        <strain evidence="1 2">DSM 22220</strain>
    </source>
</reference>